<organism evidence="3 4">
    <name type="scientific">Flavobacterium cerinum</name>
    <dbReference type="NCBI Taxonomy" id="2502784"/>
    <lineage>
        <taxon>Bacteria</taxon>
        <taxon>Pseudomonadati</taxon>
        <taxon>Bacteroidota</taxon>
        <taxon>Flavobacteriia</taxon>
        <taxon>Flavobacteriales</taxon>
        <taxon>Flavobacteriaceae</taxon>
        <taxon>Flavobacterium</taxon>
    </lineage>
</organism>
<dbReference type="Proteomes" id="UP000287527">
    <property type="component" value="Unassembled WGS sequence"/>
</dbReference>
<comment type="caution">
    <text evidence="3">The sequence shown here is derived from an EMBL/GenBank/DDBJ whole genome shotgun (WGS) entry which is preliminary data.</text>
</comment>
<dbReference type="InterPro" id="IPR052893">
    <property type="entry name" value="TCS_response_regulator"/>
</dbReference>
<dbReference type="AlphaFoldDB" id="A0A3S3TSD9"/>
<dbReference type="InterPro" id="IPR011006">
    <property type="entry name" value="CheY-like_superfamily"/>
</dbReference>
<dbReference type="SUPFAM" id="SSF52172">
    <property type="entry name" value="CheY-like"/>
    <property type="match status" value="1"/>
</dbReference>
<keyword evidence="4" id="KW-1185">Reference proteome</keyword>
<feature type="domain" description="Response regulatory" evidence="2">
    <location>
        <begin position="4"/>
        <end position="125"/>
    </location>
</feature>
<dbReference type="Pfam" id="PF00072">
    <property type="entry name" value="Response_reg"/>
    <property type="match status" value="1"/>
</dbReference>
<reference evidence="3 4" key="1">
    <citation type="submission" date="2019-01" db="EMBL/GenBank/DDBJ databases">
        <title>Flavobacterium sp. nov.,isolated from freshwater.</title>
        <authorList>
            <person name="Zhang R."/>
            <person name="Du Z.-J."/>
        </authorList>
    </citation>
    <scope>NUCLEOTIDE SEQUENCE [LARGE SCALE GENOMIC DNA]</scope>
    <source>
        <strain evidence="3 4">1E403</strain>
    </source>
</reference>
<name>A0A3S3TSD9_9FLAO</name>
<dbReference type="PANTHER" id="PTHR44520">
    <property type="entry name" value="RESPONSE REGULATOR RCP1-RELATED"/>
    <property type="match status" value="1"/>
</dbReference>
<feature type="modified residue" description="4-aspartylphosphate" evidence="1">
    <location>
        <position position="58"/>
    </location>
</feature>
<evidence type="ECO:0000256" key="1">
    <source>
        <dbReference type="PROSITE-ProRule" id="PRU00169"/>
    </source>
</evidence>
<sequence>MRKKVMLAEDDQDDQMFFKEAIGEISNEIQLQIKNNGEELMTTLINDHGPVPDIIFIDLNMPIKDGFSCLKEIKVSEKLKNCTVVILTTSNNKDHMDLAYKLGATLYVCKPNNFKDLKSVLNEIFLRDFTVSNLTGKMNYQA</sequence>
<dbReference type="OrthoDB" id="7631574at2"/>
<gene>
    <name evidence="3" type="ORF">EPI11_18180</name>
</gene>
<dbReference type="RefSeq" id="WP_128391419.1">
    <property type="nucleotide sequence ID" value="NZ_SBII01000018.1"/>
</dbReference>
<dbReference type="PANTHER" id="PTHR44520:SF2">
    <property type="entry name" value="RESPONSE REGULATOR RCP1"/>
    <property type="match status" value="1"/>
</dbReference>
<evidence type="ECO:0000259" key="2">
    <source>
        <dbReference type="PROSITE" id="PS50110"/>
    </source>
</evidence>
<dbReference type="PROSITE" id="PS50110">
    <property type="entry name" value="RESPONSE_REGULATORY"/>
    <property type="match status" value="1"/>
</dbReference>
<accession>A0A3S3TSD9</accession>
<dbReference type="EMBL" id="SBII01000018">
    <property type="protein sequence ID" value="RWW91700.1"/>
    <property type="molecule type" value="Genomic_DNA"/>
</dbReference>
<evidence type="ECO:0000313" key="3">
    <source>
        <dbReference type="EMBL" id="RWW91700.1"/>
    </source>
</evidence>
<dbReference type="GO" id="GO:0000160">
    <property type="term" value="P:phosphorelay signal transduction system"/>
    <property type="evidence" value="ECO:0007669"/>
    <property type="project" value="InterPro"/>
</dbReference>
<dbReference type="InterPro" id="IPR001789">
    <property type="entry name" value="Sig_transdc_resp-reg_receiver"/>
</dbReference>
<dbReference type="SMART" id="SM00448">
    <property type="entry name" value="REC"/>
    <property type="match status" value="1"/>
</dbReference>
<dbReference type="Gene3D" id="3.40.50.2300">
    <property type="match status" value="1"/>
</dbReference>
<proteinExistence type="predicted"/>
<evidence type="ECO:0000313" key="4">
    <source>
        <dbReference type="Proteomes" id="UP000287527"/>
    </source>
</evidence>
<protein>
    <submittedName>
        <fullName evidence="3">Response regulator</fullName>
    </submittedName>
</protein>
<keyword evidence="1" id="KW-0597">Phosphoprotein</keyword>